<comment type="caution">
    <text evidence="9">The sequence shown here is derived from an EMBL/GenBank/DDBJ whole genome shotgun (WGS) entry which is preliminary data.</text>
</comment>
<proteinExistence type="inferred from homology"/>
<evidence type="ECO:0000256" key="4">
    <source>
        <dbReference type="ARBA" id="ARBA00022475"/>
    </source>
</evidence>
<evidence type="ECO:0000256" key="7">
    <source>
        <dbReference type="ARBA" id="ARBA00023136"/>
    </source>
</evidence>
<evidence type="ECO:0000256" key="3">
    <source>
        <dbReference type="ARBA" id="ARBA00022448"/>
    </source>
</evidence>
<dbReference type="PANTHER" id="PTHR21716">
    <property type="entry name" value="TRANSMEMBRANE PROTEIN"/>
    <property type="match status" value="1"/>
</dbReference>
<keyword evidence="5 8" id="KW-0812">Transmembrane</keyword>
<evidence type="ECO:0000256" key="6">
    <source>
        <dbReference type="ARBA" id="ARBA00022989"/>
    </source>
</evidence>
<feature type="transmembrane region" description="Helical" evidence="8">
    <location>
        <begin position="207"/>
        <end position="235"/>
    </location>
</feature>
<evidence type="ECO:0000256" key="8">
    <source>
        <dbReference type="SAM" id="Phobius"/>
    </source>
</evidence>
<reference evidence="9" key="1">
    <citation type="journal article" date="2014" name="Front. Microbiol.">
        <title>High frequency of phylogenetically diverse reductive dehalogenase-homologous genes in deep subseafloor sedimentary metagenomes.</title>
        <authorList>
            <person name="Kawai M."/>
            <person name="Futagami T."/>
            <person name="Toyoda A."/>
            <person name="Takaki Y."/>
            <person name="Nishi S."/>
            <person name="Hori S."/>
            <person name="Arai W."/>
            <person name="Tsubouchi T."/>
            <person name="Morono Y."/>
            <person name="Uchiyama I."/>
            <person name="Ito T."/>
            <person name="Fujiyama A."/>
            <person name="Inagaki F."/>
            <person name="Takami H."/>
        </authorList>
    </citation>
    <scope>NUCLEOTIDE SEQUENCE</scope>
    <source>
        <strain evidence="9">Expedition CK06-06</strain>
    </source>
</reference>
<comment type="subcellular location">
    <subcellularLocation>
        <location evidence="1">Cell membrane</location>
        <topology evidence="1">Multi-pass membrane protein</topology>
    </subcellularLocation>
</comment>
<feature type="non-terminal residue" evidence="9">
    <location>
        <position position="1"/>
    </location>
</feature>
<evidence type="ECO:0008006" key="10">
    <source>
        <dbReference type="Google" id="ProtNLM"/>
    </source>
</evidence>
<name>X1BT96_9ZZZZ</name>
<comment type="similarity">
    <text evidence="2">Belongs to the autoinducer-2 exporter (AI-2E) (TC 2.A.86) family.</text>
</comment>
<dbReference type="GO" id="GO:0005886">
    <property type="term" value="C:plasma membrane"/>
    <property type="evidence" value="ECO:0007669"/>
    <property type="project" value="UniProtKB-SubCell"/>
</dbReference>
<dbReference type="EMBL" id="BART01015848">
    <property type="protein sequence ID" value="GAG75371.1"/>
    <property type="molecule type" value="Genomic_DNA"/>
</dbReference>
<keyword evidence="4" id="KW-1003">Cell membrane</keyword>
<feature type="transmembrane region" description="Helical" evidence="8">
    <location>
        <begin position="183"/>
        <end position="201"/>
    </location>
</feature>
<evidence type="ECO:0000313" key="9">
    <source>
        <dbReference type="EMBL" id="GAG75371.1"/>
    </source>
</evidence>
<feature type="transmembrane region" description="Helical" evidence="8">
    <location>
        <begin position="242"/>
        <end position="260"/>
    </location>
</feature>
<dbReference type="InterPro" id="IPR002549">
    <property type="entry name" value="AI-2E-like"/>
</dbReference>
<dbReference type="PANTHER" id="PTHR21716:SF67">
    <property type="entry name" value="TRANSPORT PROTEIN YDIK-RELATED"/>
    <property type="match status" value="1"/>
</dbReference>
<dbReference type="Pfam" id="PF01594">
    <property type="entry name" value="AI-2E_transport"/>
    <property type="match status" value="1"/>
</dbReference>
<keyword evidence="7 8" id="KW-0472">Membrane</keyword>
<protein>
    <recommendedName>
        <fullName evidence="10">AI-2E family transporter</fullName>
    </recommendedName>
</protein>
<accession>X1BT96</accession>
<evidence type="ECO:0000256" key="5">
    <source>
        <dbReference type="ARBA" id="ARBA00022692"/>
    </source>
</evidence>
<gene>
    <name evidence="9" type="ORF">S01H4_30666</name>
</gene>
<feature type="transmembrane region" description="Helical" evidence="8">
    <location>
        <begin position="30"/>
        <end position="50"/>
    </location>
</feature>
<evidence type="ECO:0000256" key="2">
    <source>
        <dbReference type="ARBA" id="ARBA00009773"/>
    </source>
</evidence>
<keyword evidence="3" id="KW-0813">Transport</keyword>
<feature type="transmembrane region" description="Helical" evidence="8">
    <location>
        <begin position="122"/>
        <end position="144"/>
    </location>
</feature>
<feature type="non-terminal residue" evidence="9">
    <location>
        <position position="306"/>
    </location>
</feature>
<feature type="transmembrane region" description="Helical" evidence="8">
    <location>
        <begin position="6"/>
        <end position="23"/>
    </location>
</feature>
<organism evidence="9">
    <name type="scientific">marine sediment metagenome</name>
    <dbReference type="NCBI Taxonomy" id="412755"/>
    <lineage>
        <taxon>unclassified sequences</taxon>
        <taxon>metagenomes</taxon>
        <taxon>ecological metagenomes</taxon>
    </lineage>
</organism>
<feature type="transmembrane region" description="Helical" evidence="8">
    <location>
        <begin position="272"/>
        <end position="302"/>
    </location>
</feature>
<dbReference type="AlphaFoldDB" id="X1BT96"/>
<sequence>IIIWSVLVAVAIFPIYNRVINLFKGKKKGLVTSLFIIILLALIVTPTISLTTSVVSSSKEIKENFEAGILKIPPPAESIKEWPLIGEKTYNVWAAANQNIEGFIITYKDQIESFAGSMFDSFTGLMGSVFLALFSLIFAGVFMFSSESGYRTSVQIGNRLKDGKGEQVVAMVRDTIRSVVKGILLVAIIQAGLAYLGFIVIGLPAAAIFALLVLIFAIIQIPPIIAMIPAIVIVFSTSETTPAIIFTVYCIIVGMSDGAMKPFLLGKGLQTPMLVILIGALGGMIFIGMLGLFMGPVILAIVHQCT</sequence>
<keyword evidence="6 8" id="KW-1133">Transmembrane helix</keyword>
<evidence type="ECO:0000256" key="1">
    <source>
        <dbReference type="ARBA" id="ARBA00004651"/>
    </source>
</evidence>